<feature type="compositionally biased region" description="Low complexity" evidence="6">
    <location>
        <begin position="130"/>
        <end position="144"/>
    </location>
</feature>
<evidence type="ECO:0000313" key="10">
    <source>
        <dbReference type="EMBL" id="KAJ4922517.1"/>
    </source>
</evidence>
<keyword evidence="4" id="KW-0106">Calcium</keyword>
<dbReference type="FunFam" id="3.30.60.20:FF:000013">
    <property type="entry name" value="Diacylglycerol kinase"/>
    <property type="match status" value="1"/>
</dbReference>
<dbReference type="InterPro" id="IPR016064">
    <property type="entry name" value="NAD/diacylglycerol_kinase_sf"/>
</dbReference>
<dbReference type="AlphaFoldDB" id="A0AAD6AD07"/>
<dbReference type="GO" id="GO:0005509">
    <property type="term" value="F:calcium ion binding"/>
    <property type="evidence" value="ECO:0007669"/>
    <property type="project" value="InterPro"/>
</dbReference>
<name>A0AAD6AD07_9TELE</name>
<dbReference type="FunFam" id="1.10.238.110:FF:000009">
    <property type="entry name" value="Diacylglycerol kinase"/>
    <property type="match status" value="1"/>
</dbReference>
<dbReference type="CDD" id="cd00051">
    <property type="entry name" value="EFh"/>
    <property type="match status" value="1"/>
</dbReference>
<evidence type="ECO:0008006" key="12">
    <source>
        <dbReference type="Google" id="ProtNLM"/>
    </source>
</evidence>
<evidence type="ECO:0000256" key="3">
    <source>
        <dbReference type="ARBA" id="ARBA00022833"/>
    </source>
</evidence>
<dbReference type="Gene3D" id="1.10.238.110">
    <property type="entry name" value="Diacylglycerol kinase alpha"/>
    <property type="match status" value="1"/>
</dbReference>
<dbReference type="GO" id="GO:0004143">
    <property type="term" value="F:ATP-dependent diacylglycerol kinase activity"/>
    <property type="evidence" value="ECO:0007669"/>
    <property type="project" value="UniProtKB-EC"/>
</dbReference>
<organism evidence="10 11">
    <name type="scientific">Pogonophryne albipinna</name>
    <dbReference type="NCBI Taxonomy" id="1090488"/>
    <lineage>
        <taxon>Eukaryota</taxon>
        <taxon>Metazoa</taxon>
        <taxon>Chordata</taxon>
        <taxon>Craniata</taxon>
        <taxon>Vertebrata</taxon>
        <taxon>Euteleostomi</taxon>
        <taxon>Actinopterygii</taxon>
        <taxon>Neopterygii</taxon>
        <taxon>Teleostei</taxon>
        <taxon>Neoteleostei</taxon>
        <taxon>Acanthomorphata</taxon>
        <taxon>Eupercaria</taxon>
        <taxon>Perciformes</taxon>
        <taxon>Notothenioidei</taxon>
        <taxon>Pogonophryne</taxon>
    </lineage>
</organism>
<protein>
    <recommendedName>
        <fullName evidence="12">Diacylglycerol kinase beta</fullName>
    </recommendedName>
</protein>
<dbReference type="GO" id="GO:0005886">
    <property type="term" value="C:plasma membrane"/>
    <property type="evidence" value="ECO:0007669"/>
    <property type="project" value="TreeGrafter"/>
</dbReference>
<keyword evidence="2" id="KW-0863">Zinc-finger</keyword>
<dbReference type="Pfam" id="PF00781">
    <property type="entry name" value="DAGK_cat"/>
    <property type="match status" value="1"/>
</dbReference>
<evidence type="ECO:0000256" key="4">
    <source>
        <dbReference type="ARBA" id="ARBA00022837"/>
    </source>
</evidence>
<dbReference type="SUPFAM" id="SSF47473">
    <property type="entry name" value="EF-hand"/>
    <property type="match status" value="2"/>
</dbReference>
<dbReference type="InterPro" id="IPR029477">
    <property type="entry name" value="DAG_kinase_typeI_N"/>
</dbReference>
<dbReference type="SMART" id="SM00109">
    <property type="entry name" value="C1"/>
    <property type="match status" value="2"/>
</dbReference>
<dbReference type="SUPFAM" id="SSF57889">
    <property type="entry name" value="Cysteine-rich domain"/>
    <property type="match status" value="2"/>
</dbReference>
<dbReference type="PROSITE" id="PS50081">
    <property type="entry name" value="ZF_DAG_PE_2"/>
    <property type="match status" value="1"/>
</dbReference>
<dbReference type="Gene3D" id="3.40.50.10330">
    <property type="entry name" value="Probable inorganic polyphosphate/atp-NAD kinase, domain 1"/>
    <property type="match status" value="1"/>
</dbReference>
<dbReference type="PANTHER" id="PTHR11255:SF36">
    <property type="entry name" value="DIACYLGLYCEROL KINASE GAMMA"/>
    <property type="match status" value="1"/>
</dbReference>
<dbReference type="InterPro" id="IPR037607">
    <property type="entry name" value="DGK"/>
</dbReference>
<feature type="domain" description="Phorbol-ester/DAG-type" evidence="7">
    <location>
        <begin position="351"/>
        <end position="401"/>
    </location>
</feature>
<dbReference type="PROSITE" id="PS50222">
    <property type="entry name" value="EF_HAND_2"/>
    <property type="match status" value="2"/>
</dbReference>
<dbReference type="Proteomes" id="UP001219934">
    <property type="component" value="Unassembled WGS sequence"/>
</dbReference>
<keyword evidence="3" id="KW-0862">Zinc</keyword>
<dbReference type="GO" id="GO:0008270">
    <property type="term" value="F:zinc ion binding"/>
    <property type="evidence" value="ECO:0007669"/>
    <property type="project" value="UniProtKB-KW"/>
</dbReference>
<dbReference type="InterPro" id="IPR018247">
    <property type="entry name" value="EF_Hand_1_Ca_BS"/>
</dbReference>
<dbReference type="InterPro" id="IPR002048">
    <property type="entry name" value="EF_hand_dom"/>
</dbReference>
<dbReference type="SMART" id="SM00054">
    <property type="entry name" value="EFh"/>
    <property type="match status" value="2"/>
</dbReference>
<dbReference type="Gene3D" id="3.30.60.20">
    <property type="match status" value="2"/>
</dbReference>
<feature type="domain" description="DAGKc" evidence="8">
    <location>
        <begin position="521"/>
        <end position="624"/>
    </location>
</feature>
<evidence type="ECO:0000256" key="5">
    <source>
        <dbReference type="ARBA" id="ARBA00023411"/>
    </source>
</evidence>
<reference evidence="10" key="1">
    <citation type="submission" date="2022-11" db="EMBL/GenBank/DDBJ databases">
        <title>Chromosome-level genome of Pogonophryne albipinna.</title>
        <authorList>
            <person name="Jo E."/>
        </authorList>
    </citation>
    <scope>NUCLEOTIDE SEQUENCE</scope>
    <source>
        <strain evidence="10">SGF0006</strain>
        <tissue evidence="10">Muscle</tissue>
    </source>
</reference>
<sequence>MGDSWVCLSPAEFTQLQKYSEYSTKKLKDMLEEFHGEGVLSKYNPEQKQDVLNQPIDYEGFQLFMATYLENDIPEELCQHLFTSFKSKTGGGSPDHSRAGTSLLGMNGKSILSAMGRHTPDHSAVITTASSTSPCSSRSSSQRSGKGAQTPGGPHRSPCSQVRSSEAGCNALTPNSGPVRSPASPKLSPERSRSEKHLSLRRSPSPQKGTPLPAPQVVFLKDIVCYLAQALLTTRRWKWLLLFTLQPSEEQMLAGNYPSHHEIFSPLLLVMFRLYDTDGNGVLDSSELDRIINQMVHVAEYLEWDSTELRPILKEMMEEIDYDRDGTVTLEEWIRGGLTTIPLLNVQEDGQHVWRLKHFNKPAYCNYCHTMLLGVRKQGLCCSLCKYTVHERCVSKDIAACISTYAKSRRHTNAMQHVWMEGNSPTKCDRCHRSIKCYQGLTGLHCLHNKCSSNVKPECDGGSLRDHTLLPSYICPVVLDRHSVVKRGEGDSPPSTSPDDINQTFKFSPGDGQALQITPLPGTHPLLVLVNPKSGGRQGERVLRKFRYLLNPRQVYSLEQGGPMVGLNFFHDVPDFRVLACGGDGTVGWILDCIDKANFPQPPSVAILPLGTGNDLARCLRWGG</sequence>
<dbReference type="InterPro" id="IPR017438">
    <property type="entry name" value="ATP-NAD_kinase_N"/>
</dbReference>
<dbReference type="EMBL" id="JAPTMU010000068">
    <property type="protein sequence ID" value="KAJ4922517.1"/>
    <property type="molecule type" value="Genomic_DNA"/>
</dbReference>
<dbReference type="InterPro" id="IPR011992">
    <property type="entry name" value="EF-hand-dom_pair"/>
</dbReference>
<evidence type="ECO:0000256" key="1">
    <source>
        <dbReference type="ARBA" id="ARBA00022723"/>
    </source>
</evidence>
<evidence type="ECO:0000313" key="11">
    <source>
        <dbReference type="Proteomes" id="UP001219934"/>
    </source>
</evidence>
<dbReference type="GO" id="GO:0007165">
    <property type="term" value="P:signal transduction"/>
    <property type="evidence" value="ECO:0007669"/>
    <property type="project" value="InterPro"/>
</dbReference>
<dbReference type="Gene3D" id="1.10.238.10">
    <property type="entry name" value="EF-hand"/>
    <property type="match status" value="1"/>
</dbReference>
<evidence type="ECO:0000259" key="9">
    <source>
        <dbReference type="PROSITE" id="PS50222"/>
    </source>
</evidence>
<accession>A0AAD6AD07</accession>
<feature type="region of interest" description="Disordered" evidence="6">
    <location>
        <begin position="127"/>
        <end position="213"/>
    </location>
</feature>
<dbReference type="Pfam" id="PF14513">
    <property type="entry name" value="DAG_kinase_N"/>
    <property type="match status" value="1"/>
</dbReference>
<dbReference type="InterPro" id="IPR046349">
    <property type="entry name" value="C1-like_sf"/>
</dbReference>
<dbReference type="PROSITE" id="PS00018">
    <property type="entry name" value="EF_HAND_1"/>
    <property type="match status" value="2"/>
</dbReference>
<evidence type="ECO:0000256" key="2">
    <source>
        <dbReference type="ARBA" id="ARBA00022771"/>
    </source>
</evidence>
<dbReference type="SUPFAM" id="SSF111331">
    <property type="entry name" value="NAD kinase/diacylglycerol kinase-like"/>
    <property type="match status" value="1"/>
</dbReference>
<evidence type="ECO:0000259" key="8">
    <source>
        <dbReference type="PROSITE" id="PS50146"/>
    </source>
</evidence>
<feature type="domain" description="EF-hand" evidence="9">
    <location>
        <begin position="308"/>
        <end position="343"/>
    </location>
</feature>
<feature type="non-terminal residue" evidence="10">
    <location>
        <position position="624"/>
    </location>
</feature>
<proteinExistence type="predicted"/>
<keyword evidence="1" id="KW-0479">Metal-binding</keyword>
<feature type="domain" description="EF-hand" evidence="9">
    <location>
        <begin position="271"/>
        <end position="298"/>
    </location>
</feature>
<comment type="caution">
    <text evidence="10">The sequence shown here is derived from an EMBL/GenBank/DDBJ whole genome shotgun (WGS) entry which is preliminary data.</text>
</comment>
<dbReference type="InterPro" id="IPR038199">
    <property type="entry name" value="DGK_typeI_N_sf"/>
</dbReference>
<dbReference type="PROSITE" id="PS50146">
    <property type="entry name" value="DAGK"/>
    <property type="match status" value="1"/>
</dbReference>
<feature type="compositionally biased region" description="Basic and acidic residues" evidence="6">
    <location>
        <begin position="188"/>
        <end position="198"/>
    </location>
</feature>
<dbReference type="InterPro" id="IPR002219">
    <property type="entry name" value="PKC_DAG/PE"/>
</dbReference>
<keyword evidence="11" id="KW-1185">Reference proteome</keyword>
<dbReference type="PROSITE" id="PS00479">
    <property type="entry name" value="ZF_DAG_PE_1"/>
    <property type="match status" value="1"/>
</dbReference>
<evidence type="ECO:0000256" key="6">
    <source>
        <dbReference type="SAM" id="MobiDB-lite"/>
    </source>
</evidence>
<comment type="catalytic activity">
    <reaction evidence="5">
        <text>a 1,2-diacyl-sn-glycerol + ATP = a 1,2-diacyl-sn-glycero-3-phosphate + ADP + H(+)</text>
        <dbReference type="Rhea" id="RHEA:10272"/>
        <dbReference type="ChEBI" id="CHEBI:15378"/>
        <dbReference type="ChEBI" id="CHEBI:17815"/>
        <dbReference type="ChEBI" id="CHEBI:30616"/>
        <dbReference type="ChEBI" id="CHEBI:58608"/>
        <dbReference type="ChEBI" id="CHEBI:456216"/>
        <dbReference type="EC" id="2.7.1.107"/>
    </reaction>
    <physiologicalReaction direction="left-to-right" evidence="5">
        <dbReference type="Rhea" id="RHEA:10273"/>
    </physiologicalReaction>
</comment>
<dbReference type="Pfam" id="PF13499">
    <property type="entry name" value="EF-hand_7"/>
    <property type="match status" value="1"/>
</dbReference>
<gene>
    <name evidence="10" type="ORF">JOQ06_021574</name>
</gene>
<evidence type="ECO:0000259" key="7">
    <source>
        <dbReference type="PROSITE" id="PS50081"/>
    </source>
</evidence>
<dbReference type="FunFam" id="1.10.238.10:FF:000017">
    <property type="entry name" value="Diacylglycerol kinase"/>
    <property type="match status" value="1"/>
</dbReference>
<dbReference type="SMART" id="SM00046">
    <property type="entry name" value="DAGKc"/>
    <property type="match status" value="1"/>
</dbReference>
<dbReference type="Pfam" id="PF00130">
    <property type="entry name" value="C1_1"/>
    <property type="match status" value="1"/>
</dbReference>
<dbReference type="InterPro" id="IPR001206">
    <property type="entry name" value="Diacylglycerol_kinase_cat_dom"/>
</dbReference>
<dbReference type="PANTHER" id="PTHR11255">
    <property type="entry name" value="DIACYLGLYCEROL KINASE"/>
    <property type="match status" value="1"/>
</dbReference>